<dbReference type="InterPro" id="IPR029044">
    <property type="entry name" value="Nucleotide-diphossugar_trans"/>
</dbReference>
<proteinExistence type="predicted"/>
<comment type="caution">
    <text evidence="1">The sequence shown here is derived from an EMBL/GenBank/DDBJ whole genome shotgun (WGS) entry which is preliminary data.</text>
</comment>
<protein>
    <submittedName>
        <fullName evidence="1">Glycosyltransferase family 2 protein</fullName>
    </submittedName>
</protein>
<dbReference type="EMBL" id="JAAGRN010000005">
    <property type="protein sequence ID" value="NDY83496.1"/>
    <property type="molecule type" value="Genomic_DNA"/>
</dbReference>
<keyword evidence="1" id="KW-0808">Transferase</keyword>
<name>A0A6B2QXY3_9BURK</name>
<organism evidence="1">
    <name type="scientific">Sheuella amnicola</name>
    <dbReference type="NCBI Taxonomy" id="2707330"/>
    <lineage>
        <taxon>Bacteria</taxon>
        <taxon>Pseudomonadati</taxon>
        <taxon>Pseudomonadota</taxon>
        <taxon>Betaproteobacteria</taxon>
        <taxon>Burkholderiales</taxon>
        <taxon>Alcaligenaceae</taxon>
        <taxon>Sheuella</taxon>
    </lineage>
</organism>
<evidence type="ECO:0000313" key="1">
    <source>
        <dbReference type="EMBL" id="NDY83496.1"/>
    </source>
</evidence>
<dbReference type="Gene3D" id="3.90.550.10">
    <property type="entry name" value="Spore Coat Polysaccharide Biosynthesis Protein SpsA, Chain A"/>
    <property type="match status" value="1"/>
</dbReference>
<dbReference type="SUPFAM" id="SSF53448">
    <property type="entry name" value="Nucleotide-diphospho-sugar transferases"/>
    <property type="match status" value="1"/>
</dbReference>
<gene>
    <name evidence="1" type="ORF">G3I67_09655</name>
</gene>
<sequence length="325" mass="38363">MTTTPIAYIIFNRPRHTRETFAIIRAQRPSKLLIIADGPREGHPTDAERCRETREIVEKIDWPCEVLRNYADKNMGCKLRVSSGLDWVFEQVERAIVLEDDCVPNDDFFPYCDALLDRYAEDSRVWVITGNNFQNGKKRGEAAYYFSKYNHCWGWATWRRCWQNYRVDIPFWPEWKKSHDWRLKTPDPVERKVWTDLLDRLARGEIDTWDYQWTACVWYYGGLTATPNVNLVTNIGFGPDATHTVSTGDEEGMPVQPLGPLTHPVSIRQDTVADRHVFNQNFGGRHHPDRMRSRLRRRRDQLLRSPQWLLKKIRLAMQKILGRWS</sequence>
<dbReference type="GO" id="GO:0016740">
    <property type="term" value="F:transferase activity"/>
    <property type="evidence" value="ECO:0007669"/>
    <property type="project" value="UniProtKB-KW"/>
</dbReference>
<accession>A0A6B2QXY3</accession>
<dbReference type="RefSeq" id="WP_163654708.1">
    <property type="nucleotide sequence ID" value="NZ_JAAGRN010000005.1"/>
</dbReference>
<dbReference type="AlphaFoldDB" id="A0A6B2QXY3"/>
<reference evidence="1" key="1">
    <citation type="submission" date="2020-02" db="EMBL/GenBank/DDBJ databases">
        <authorList>
            <person name="Chen W.-M."/>
        </authorList>
    </citation>
    <scope>NUCLEOTIDE SEQUENCE</scope>
    <source>
        <strain evidence="1">NBD-18</strain>
    </source>
</reference>